<dbReference type="SUPFAM" id="SSF88697">
    <property type="entry name" value="PUA domain-like"/>
    <property type="match status" value="1"/>
</dbReference>
<evidence type="ECO:0000256" key="5">
    <source>
        <dbReference type="ARBA" id="ARBA00022691"/>
    </source>
</evidence>
<dbReference type="PROSITE" id="PS50868">
    <property type="entry name" value="POST_SET"/>
    <property type="match status" value="1"/>
</dbReference>
<evidence type="ECO:0000259" key="12">
    <source>
        <dbReference type="PROSITE" id="PS51015"/>
    </source>
</evidence>
<dbReference type="InterPro" id="IPR036987">
    <property type="entry name" value="SRA-YDG_sf"/>
</dbReference>
<dbReference type="SMART" id="SM00468">
    <property type="entry name" value="PreSET"/>
    <property type="match status" value="1"/>
</dbReference>
<dbReference type="Pfam" id="PF05033">
    <property type="entry name" value="Pre-SET"/>
    <property type="match status" value="1"/>
</dbReference>
<evidence type="ECO:0000259" key="10">
    <source>
        <dbReference type="PROSITE" id="PS50867"/>
    </source>
</evidence>
<dbReference type="GO" id="GO:0005634">
    <property type="term" value="C:nucleus"/>
    <property type="evidence" value="ECO:0007669"/>
    <property type="project" value="UniProtKB-SubCell"/>
</dbReference>
<gene>
    <name evidence="13" type="ORF">LIER_15632</name>
</gene>
<dbReference type="InterPro" id="IPR003105">
    <property type="entry name" value="SRA_YDG"/>
</dbReference>
<dbReference type="InterPro" id="IPR051357">
    <property type="entry name" value="H3K9_HMTase_SUVAR3-9"/>
</dbReference>
<feature type="compositionally biased region" description="Basic and acidic residues" evidence="8">
    <location>
        <begin position="61"/>
        <end position="72"/>
    </location>
</feature>
<dbReference type="AlphaFoldDB" id="A0AAV3Q659"/>
<dbReference type="PANTHER" id="PTHR45660">
    <property type="entry name" value="HISTONE-LYSINE N-METHYLTRANSFERASE SETMAR"/>
    <property type="match status" value="1"/>
</dbReference>
<dbReference type="PROSITE" id="PS50280">
    <property type="entry name" value="SET"/>
    <property type="match status" value="1"/>
</dbReference>
<dbReference type="InterPro" id="IPR046341">
    <property type="entry name" value="SET_dom_sf"/>
</dbReference>
<protein>
    <submittedName>
        <fullName evidence="13">Histone modifying enzyme</fullName>
    </submittedName>
</protein>
<dbReference type="InterPro" id="IPR015947">
    <property type="entry name" value="PUA-like_sf"/>
</dbReference>
<dbReference type="InterPro" id="IPR007728">
    <property type="entry name" value="Pre-SET_dom"/>
</dbReference>
<name>A0AAV3Q659_LITER</name>
<proteinExistence type="predicted"/>
<evidence type="ECO:0000256" key="7">
    <source>
        <dbReference type="PROSITE-ProRule" id="PRU00358"/>
    </source>
</evidence>
<accession>A0AAV3Q659</accession>
<evidence type="ECO:0000256" key="6">
    <source>
        <dbReference type="ARBA" id="ARBA00023242"/>
    </source>
</evidence>
<dbReference type="Gene3D" id="2.30.280.10">
    <property type="entry name" value="SRA-YDG"/>
    <property type="match status" value="1"/>
</dbReference>
<evidence type="ECO:0000256" key="3">
    <source>
        <dbReference type="ARBA" id="ARBA00022603"/>
    </source>
</evidence>
<comment type="caution">
    <text evidence="13">The sequence shown here is derived from an EMBL/GenBank/DDBJ whole genome shotgun (WGS) entry which is preliminary data.</text>
</comment>
<dbReference type="Pfam" id="PF02182">
    <property type="entry name" value="SAD_SRA"/>
    <property type="match status" value="1"/>
</dbReference>
<dbReference type="Gene3D" id="2.170.270.10">
    <property type="entry name" value="SET domain"/>
    <property type="match status" value="1"/>
</dbReference>
<dbReference type="SMART" id="SM00466">
    <property type="entry name" value="SRA"/>
    <property type="match status" value="1"/>
</dbReference>
<feature type="region of interest" description="Disordered" evidence="8">
    <location>
        <begin position="1"/>
        <end position="25"/>
    </location>
</feature>
<dbReference type="SMART" id="SM00317">
    <property type="entry name" value="SET"/>
    <property type="match status" value="1"/>
</dbReference>
<keyword evidence="4" id="KW-0808">Transferase</keyword>
<feature type="domain" description="YDG" evidence="12">
    <location>
        <begin position="257"/>
        <end position="405"/>
    </location>
</feature>
<dbReference type="Proteomes" id="UP001454036">
    <property type="component" value="Unassembled WGS sequence"/>
</dbReference>
<evidence type="ECO:0000256" key="4">
    <source>
        <dbReference type="ARBA" id="ARBA00022679"/>
    </source>
</evidence>
<keyword evidence="3" id="KW-0489">Methyltransferase</keyword>
<keyword evidence="5" id="KW-0949">S-adenosyl-L-methionine</keyword>
<dbReference type="PROSITE" id="PS51015">
    <property type="entry name" value="YDG"/>
    <property type="match status" value="1"/>
</dbReference>
<dbReference type="GO" id="GO:0032259">
    <property type="term" value="P:methylation"/>
    <property type="evidence" value="ECO:0007669"/>
    <property type="project" value="UniProtKB-KW"/>
</dbReference>
<dbReference type="GO" id="GO:0042054">
    <property type="term" value="F:histone methyltransferase activity"/>
    <property type="evidence" value="ECO:0007669"/>
    <property type="project" value="InterPro"/>
</dbReference>
<evidence type="ECO:0000259" key="11">
    <source>
        <dbReference type="PROSITE" id="PS50868"/>
    </source>
</evidence>
<dbReference type="GO" id="GO:0005694">
    <property type="term" value="C:chromosome"/>
    <property type="evidence" value="ECO:0007669"/>
    <property type="project" value="UniProtKB-SubCell"/>
</dbReference>
<feature type="domain" description="SET" evidence="9">
    <location>
        <begin position="548"/>
        <end position="699"/>
    </location>
</feature>
<evidence type="ECO:0000313" key="13">
    <source>
        <dbReference type="EMBL" id="GAA0158671.1"/>
    </source>
</evidence>
<dbReference type="Pfam" id="PF00856">
    <property type="entry name" value="SET"/>
    <property type="match status" value="1"/>
</dbReference>
<feature type="domain" description="Pre-SET" evidence="10">
    <location>
        <begin position="483"/>
        <end position="545"/>
    </location>
</feature>
<dbReference type="SMART" id="SM00508">
    <property type="entry name" value="PostSET"/>
    <property type="match status" value="1"/>
</dbReference>
<reference evidence="13 14" key="1">
    <citation type="submission" date="2024-01" db="EMBL/GenBank/DDBJ databases">
        <title>The complete chloroplast genome sequence of Lithospermum erythrorhizon: insights into the phylogenetic relationship among Boraginaceae species and the maternal lineages of purple gromwells.</title>
        <authorList>
            <person name="Okada T."/>
            <person name="Watanabe K."/>
        </authorList>
    </citation>
    <scope>NUCLEOTIDE SEQUENCE [LARGE SCALE GENOMIC DNA]</scope>
</reference>
<feature type="compositionally biased region" description="Basic and acidic residues" evidence="8">
    <location>
        <begin position="222"/>
        <end position="236"/>
    </location>
</feature>
<evidence type="ECO:0000259" key="9">
    <source>
        <dbReference type="PROSITE" id="PS50280"/>
    </source>
</evidence>
<dbReference type="PANTHER" id="PTHR45660:SF95">
    <property type="entry name" value="SU(VAR)3-9-4-LIKE PROTEIN-RELATED"/>
    <property type="match status" value="1"/>
</dbReference>
<keyword evidence="14" id="KW-1185">Reference proteome</keyword>
<keyword evidence="6 7" id="KW-0539">Nucleus</keyword>
<dbReference type="GO" id="GO:0008270">
    <property type="term" value="F:zinc ion binding"/>
    <property type="evidence" value="ECO:0007669"/>
    <property type="project" value="InterPro"/>
</dbReference>
<sequence length="729" mass="81670">MMDKKIGNGFSSAQRISGTKIVSGDSTLEKRFSSPSANVPASVVDSVVDSTTRRSSARLRNTTERPNYRVHEDENEEENISADFNSDRTSYLDARKEIPGKGNSKIYLHSNGDSYLQKTSGRKDSRTYSEICSMGISDFVIAAASSVDALVGHSDAHQVGKWLNNSMREANAGVDVAHERVKETLKTFNEYCRQFAQDEEYKEKKLQNNANNDVARVKRKRVDSSEHQDKGSKGPDLKALSKMFENNALMYPEKRFGHLPGIDVGYRFHSRVEMVVLGFHGNWLHGIDYMEQPQGKMEKYKGLLFPLAVAIVLSDECEENLCYSEYTIWKDNGERGVVGQRVSHDNMALKNNLEQSIPVRVARGHKSDISSHDKVFTYVGLYEVVQCSILKTISGDLVYKYHLRRLEGQTMLHTKKVSPIEEPKVDISSRLTGLVCMDISGGQEEVCIPAFNAVDDTPFPPPGFTYSKNMQIAKNVDLPVKADGCGCKGLCTHPKACACARLNGSKFPYVRQGGGRLCKAKDVVFECGPSCGCGPNCLNRVSQRGIRYHLEVFRTHNRGWAVRTRDFIPSGAPICEYIGILRRTDEADKEDDENDYIFEIDCLHTIMGVDGREKRLGSVPECIRRDLEKIDDTVLQSTPEFCIDASTVGNITRFINHSCDPNLFVQCVLSAHFDLRLARIVLFASDDIAPFQEITYDYGYALDSVVDLNGKIKVQPCYCGAESCRKRLY</sequence>
<evidence type="ECO:0000256" key="1">
    <source>
        <dbReference type="ARBA" id="ARBA00004286"/>
    </source>
</evidence>
<keyword evidence="2" id="KW-0158">Chromosome</keyword>
<comment type="subcellular location">
    <subcellularLocation>
        <location evidence="1">Chromosome</location>
    </subcellularLocation>
    <subcellularLocation>
        <location evidence="7">Nucleus</location>
    </subcellularLocation>
</comment>
<evidence type="ECO:0000256" key="8">
    <source>
        <dbReference type="SAM" id="MobiDB-lite"/>
    </source>
</evidence>
<evidence type="ECO:0000313" key="14">
    <source>
        <dbReference type="Proteomes" id="UP001454036"/>
    </source>
</evidence>
<evidence type="ECO:0000256" key="2">
    <source>
        <dbReference type="ARBA" id="ARBA00022454"/>
    </source>
</evidence>
<feature type="region of interest" description="Disordered" evidence="8">
    <location>
        <begin position="203"/>
        <end position="237"/>
    </location>
</feature>
<feature type="region of interest" description="Disordered" evidence="8">
    <location>
        <begin position="48"/>
        <end position="79"/>
    </location>
</feature>
<dbReference type="PROSITE" id="PS50867">
    <property type="entry name" value="PRE_SET"/>
    <property type="match status" value="1"/>
</dbReference>
<dbReference type="SUPFAM" id="SSF82199">
    <property type="entry name" value="SET domain"/>
    <property type="match status" value="1"/>
</dbReference>
<dbReference type="InterPro" id="IPR001214">
    <property type="entry name" value="SET_dom"/>
</dbReference>
<organism evidence="13 14">
    <name type="scientific">Lithospermum erythrorhizon</name>
    <name type="common">Purple gromwell</name>
    <name type="synonym">Lithospermum officinale var. erythrorhizon</name>
    <dbReference type="NCBI Taxonomy" id="34254"/>
    <lineage>
        <taxon>Eukaryota</taxon>
        <taxon>Viridiplantae</taxon>
        <taxon>Streptophyta</taxon>
        <taxon>Embryophyta</taxon>
        <taxon>Tracheophyta</taxon>
        <taxon>Spermatophyta</taxon>
        <taxon>Magnoliopsida</taxon>
        <taxon>eudicotyledons</taxon>
        <taxon>Gunneridae</taxon>
        <taxon>Pentapetalae</taxon>
        <taxon>asterids</taxon>
        <taxon>lamiids</taxon>
        <taxon>Boraginales</taxon>
        <taxon>Boraginaceae</taxon>
        <taxon>Boraginoideae</taxon>
        <taxon>Lithospermeae</taxon>
        <taxon>Lithospermum</taxon>
    </lineage>
</organism>
<dbReference type="InterPro" id="IPR003616">
    <property type="entry name" value="Post-SET_dom"/>
</dbReference>
<dbReference type="EMBL" id="BAABME010003407">
    <property type="protein sequence ID" value="GAA0158671.1"/>
    <property type="molecule type" value="Genomic_DNA"/>
</dbReference>
<dbReference type="GO" id="GO:0003690">
    <property type="term" value="F:double-stranded DNA binding"/>
    <property type="evidence" value="ECO:0007669"/>
    <property type="project" value="TreeGrafter"/>
</dbReference>
<feature type="domain" description="Post-SET" evidence="11">
    <location>
        <begin position="713"/>
        <end position="729"/>
    </location>
</feature>